<sequence>MNDDRKIIILDRVKYIAEHFDELSDIDLITLFVACATLFEETDTKFYQSFIRVMQQTVQAKLTNKDPRDVQKYLEDNAII</sequence>
<dbReference type="EMBL" id="CP060715">
    <property type="protein sequence ID" value="QNN61070.1"/>
    <property type="molecule type" value="Genomic_DNA"/>
</dbReference>
<evidence type="ECO:0000313" key="2">
    <source>
        <dbReference type="Proteomes" id="UP000515928"/>
    </source>
</evidence>
<keyword evidence="2" id="KW-1185">Reference proteome</keyword>
<evidence type="ECO:0000313" key="1">
    <source>
        <dbReference type="EMBL" id="QNN61070.1"/>
    </source>
</evidence>
<organism evidence="1 2">
    <name type="scientific">Erysipelothrix inopinata</name>
    <dbReference type="NCBI Taxonomy" id="225084"/>
    <lineage>
        <taxon>Bacteria</taxon>
        <taxon>Bacillati</taxon>
        <taxon>Bacillota</taxon>
        <taxon>Erysipelotrichia</taxon>
        <taxon>Erysipelotrichales</taxon>
        <taxon>Erysipelotrichaceae</taxon>
        <taxon>Erysipelothrix</taxon>
    </lineage>
</organism>
<dbReference type="AlphaFoldDB" id="A0A7G9RZP5"/>
<dbReference type="KEGG" id="eio:H9L01_01515"/>
<protein>
    <submittedName>
        <fullName evidence="1">Uncharacterized protein</fullName>
    </submittedName>
</protein>
<proteinExistence type="predicted"/>
<accession>A0A7G9RZP5</accession>
<dbReference type="RefSeq" id="WP_187534188.1">
    <property type="nucleotide sequence ID" value="NZ_CBCSHU010000019.1"/>
</dbReference>
<reference evidence="1 2" key="1">
    <citation type="submission" date="2020-08" db="EMBL/GenBank/DDBJ databases">
        <title>Genome sequence of Erysipelothrix inopinata DSM 15511T.</title>
        <authorList>
            <person name="Hyun D.-W."/>
            <person name="Bae J.-W."/>
        </authorList>
    </citation>
    <scope>NUCLEOTIDE SEQUENCE [LARGE SCALE GENOMIC DNA]</scope>
    <source>
        <strain evidence="1 2">DSM 15511</strain>
    </source>
</reference>
<gene>
    <name evidence="1" type="ORF">H9L01_01515</name>
</gene>
<name>A0A7G9RZP5_9FIRM</name>
<dbReference type="Proteomes" id="UP000515928">
    <property type="component" value="Chromosome"/>
</dbReference>